<keyword evidence="8" id="KW-1185">Reference proteome</keyword>
<dbReference type="Proteomes" id="UP001392437">
    <property type="component" value="Unassembled WGS sequence"/>
</dbReference>
<dbReference type="GO" id="GO:0005840">
    <property type="term" value="C:ribosome"/>
    <property type="evidence" value="ECO:0007669"/>
    <property type="project" value="UniProtKB-KW"/>
</dbReference>
<sequence length="347" mass="39090">MALREVPRSARQLLKQPSAWKPSVTSLSRCASTEAGPVVPDVETDSGLMTPVVEREGISIMDPRKRASRREHELPHSRYRYHPPKYDRGPLHPIQPPPSSDPVARNFEPGPFNLPRLKQTFHSTIASDILTLTYQHKPPGTPKRPERIRYRTWGNETPYMENRAKRGPRGADVLLPLEPDINYHNIPELKAVHVAMYMPQAKKNPDHITVGKTILQTISGVRPTVTHTHTSVSQWHIVKGDRTGVKVTMRGNQAYEFLDKVTHLVFPKIKEWQGVKGTTGDGAGNLAFGLEPQEMMHFPEVEANYSNYPQKMIPGCRVFVETTAKSDRHARLLFGAMGIPFNGKLVD</sequence>
<dbReference type="GO" id="GO:0003735">
    <property type="term" value="F:structural constituent of ribosome"/>
    <property type="evidence" value="ECO:0007669"/>
    <property type="project" value="InterPro"/>
</dbReference>
<evidence type="ECO:0000256" key="4">
    <source>
        <dbReference type="SAM" id="MobiDB-lite"/>
    </source>
</evidence>
<evidence type="ECO:0000259" key="6">
    <source>
        <dbReference type="Pfam" id="PF00673"/>
    </source>
</evidence>
<evidence type="ECO:0000313" key="8">
    <source>
        <dbReference type="Proteomes" id="UP001392437"/>
    </source>
</evidence>
<feature type="compositionally biased region" description="Basic and acidic residues" evidence="4">
    <location>
        <begin position="62"/>
        <end position="76"/>
    </location>
</feature>
<gene>
    <name evidence="7" type="ORF">PG999_011302</name>
</gene>
<dbReference type="InterPro" id="IPR031310">
    <property type="entry name" value="Ribosomal_uL5_N"/>
</dbReference>
<dbReference type="InterPro" id="IPR022803">
    <property type="entry name" value="Ribosomal_uL5_dom_sf"/>
</dbReference>
<proteinExistence type="inferred from homology"/>
<evidence type="ECO:0000256" key="2">
    <source>
        <dbReference type="ARBA" id="ARBA00022980"/>
    </source>
</evidence>
<feature type="domain" description="Large ribosomal subunit protein uL5 C-terminal" evidence="6">
    <location>
        <begin position="243"/>
        <end position="341"/>
    </location>
</feature>
<feature type="domain" description="Large ribosomal subunit protein uL5 N-terminal" evidence="5">
    <location>
        <begin position="182"/>
        <end position="237"/>
    </location>
</feature>
<dbReference type="InterPro" id="IPR031309">
    <property type="entry name" value="Ribosomal_uL5_C"/>
</dbReference>
<dbReference type="GO" id="GO:0006412">
    <property type="term" value="P:translation"/>
    <property type="evidence" value="ECO:0007669"/>
    <property type="project" value="InterPro"/>
</dbReference>
<organism evidence="7 8">
    <name type="scientific">Apiospora kogelbergensis</name>
    <dbReference type="NCBI Taxonomy" id="1337665"/>
    <lineage>
        <taxon>Eukaryota</taxon>
        <taxon>Fungi</taxon>
        <taxon>Dikarya</taxon>
        <taxon>Ascomycota</taxon>
        <taxon>Pezizomycotina</taxon>
        <taxon>Sordariomycetes</taxon>
        <taxon>Xylariomycetidae</taxon>
        <taxon>Amphisphaeriales</taxon>
        <taxon>Apiosporaceae</taxon>
        <taxon>Apiospora</taxon>
    </lineage>
</organism>
<protein>
    <submittedName>
        <fullName evidence="7">54S ribosomal protein L7- mitochondrial</fullName>
    </submittedName>
</protein>
<feature type="region of interest" description="Disordered" evidence="4">
    <location>
        <begin position="62"/>
        <end position="108"/>
    </location>
</feature>
<dbReference type="PANTHER" id="PTHR11994">
    <property type="entry name" value="60S RIBOSOMAL PROTEIN L11-RELATED"/>
    <property type="match status" value="1"/>
</dbReference>
<dbReference type="SUPFAM" id="SSF55282">
    <property type="entry name" value="RL5-like"/>
    <property type="match status" value="1"/>
</dbReference>
<dbReference type="Pfam" id="PF00673">
    <property type="entry name" value="Ribosomal_L5_C"/>
    <property type="match status" value="1"/>
</dbReference>
<comment type="caution">
    <text evidence="7">The sequence shown here is derived from an EMBL/GenBank/DDBJ whole genome shotgun (WGS) entry which is preliminary data.</text>
</comment>
<evidence type="ECO:0000313" key="7">
    <source>
        <dbReference type="EMBL" id="KAK8100928.1"/>
    </source>
</evidence>
<keyword evidence="2 7" id="KW-0689">Ribosomal protein</keyword>
<name>A0AAW0QI88_9PEZI</name>
<reference evidence="7 8" key="1">
    <citation type="submission" date="2023-01" db="EMBL/GenBank/DDBJ databases">
        <title>Analysis of 21 Apiospora genomes using comparative genomics revels a genus with tremendous synthesis potential of carbohydrate active enzymes and secondary metabolites.</title>
        <authorList>
            <person name="Sorensen T."/>
        </authorList>
    </citation>
    <scope>NUCLEOTIDE SEQUENCE [LARGE SCALE GENOMIC DNA]</scope>
    <source>
        <strain evidence="7 8">CBS 117206</strain>
    </source>
</reference>
<comment type="similarity">
    <text evidence="1">Belongs to the universal ribosomal protein uL5 family.</text>
</comment>
<dbReference type="Gene3D" id="3.30.1440.10">
    <property type="match status" value="1"/>
</dbReference>
<dbReference type="InterPro" id="IPR002132">
    <property type="entry name" value="Ribosomal_uL5"/>
</dbReference>
<dbReference type="EMBL" id="JAQQWP010000009">
    <property type="protein sequence ID" value="KAK8100928.1"/>
    <property type="molecule type" value="Genomic_DNA"/>
</dbReference>
<evidence type="ECO:0000256" key="1">
    <source>
        <dbReference type="ARBA" id="ARBA00008553"/>
    </source>
</evidence>
<dbReference type="AlphaFoldDB" id="A0AAW0QI88"/>
<evidence type="ECO:0000259" key="5">
    <source>
        <dbReference type="Pfam" id="PF00281"/>
    </source>
</evidence>
<accession>A0AAW0QI88</accession>
<dbReference type="GO" id="GO:1990904">
    <property type="term" value="C:ribonucleoprotein complex"/>
    <property type="evidence" value="ECO:0007669"/>
    <property type="project" value="UniProtKB-KW"/>
</dbReference>
<keyword evidence="3" id="KW-0687">Ribonucleoprotein</keyword>
<dbReference type="Pfam" id="PF00281">
    <property type="entry name" value="Ribosomal_L5"/>
    <property type="match status" value="1"/>
</dbReference>
<evidence type="ECO:0000256" key="3">
    <source>
        <dbReference type="ARBA" id="ARBA00023274"/>
    </source>
</evidence>
<feature type="region of interest" description="Disordered" evidence="4">
    <location>
        <begin position="1"/>
        <end position="45"/>
    </location>
</feature>